<evidence type="ECO:0000259" key="1">
    <source>
        <dbReference type="Pfam" id="PF08666"/>
    </source>
</evidence>
<proteinExistence type="predicted"/>
<name>A0A5P9QC68_9MICO</name>
<sequence length="225" mass="22441">MTTTLRPTLEQLPAPVAPRLRRPTWRDPRLLVGCALVAGSVALGATVVSSARDTAPVYVAAHDLVPGDAVAASDLRVVDVNLGGEAARYLAPEGGGLAAGTVVTGVVRSGELLPRAVLGKASDVHVRTVAVPVGGTLSDRVEAGSTVDVWFVPKAATGAAGSDAAAAPRRITESAVVAQVDEPGSSLVGGGQTTVQVLVPQDDLPTVLAALAADGTVTVVPGGAR</sequence>
<dbReference type="InterPro" id="IPR013974">
    <property type="entry name" value="SAF"/>
</dbReference>
<protein>
    <recommendedName>
        <fullName evidence="1">SAF domain-containing protein</fullName>
    </recommendedName>
</protein>
<gene>
    <name evidence="2" type="ORF">KDY119_02550</name>
</gene>
<evidence type="ECO:0000313" key="3">
    <source>
        <dbReference type="Proteomes" id="UP000326702"/>
    </source>
</evidence>
<dbReference type="RefSeq" id="WP_153022389.1">
    <property type="nucleotide sequence ID" value="NZ_BAABIH010000004.1"/>
</dbReference>
<reference evidence="2 3" key="1">
    <citation type="submission" date="2019-10" db="EMBL/GenBank/DDBJ databases">
        <title>Genome sequence of Luteimicrobium xylanilyticum HY-24.</title>
        <authorList>
            <person name="Kim D.Y."/>
            <person name="Park H.-Y."/>
        </authorList>
    </citation>
    <scope>NUCLEOTIDE SEQUENCE [LARGE SCALE GENOMIC DNA]</scope>
    <source>
        <strain evidence="2 3">HY-24</strain>
    </source>
</reference>
<organism evidence="2 3">
    <name type="scientific">Luteimicrobium xylanilyticum</name>
    <dbReference type="NCBI Taxonomy" id="1133546"/>
    <lineage>
        <taxon>Bacteria</taxon>
        <taxon>Bacillati</taxon>
        <taxon>Actinomycetota</taxon>
        <taxon>Actinomycetes</taxon>
        <taxon>Micrococcales</taxon>
        <taxon>Luteimicrobium</taxon>
    </lineage>
</organism>
<dbReference type="AlphaFoldDB" id="A0A5P9QC68"/>
<dbReference type="Proteomes" id="UP000326702">
    <property type="component" value="Chromosome"/>
</dbReference>
<dbReference type="CDD" id="cd11614">
    <property type="entry name" value="SAF_CpaB_FlgA_like"/>
    <property type="match status" value="1"/>
</dbReference>
<dbReference type="Pfam" id="PF08666">
    <property type="entry name" value="SAF"/>
    <property type="match status" value="1"/>
</dbReference>
<dbReference type="EMBL" id="CP045529">
    <property type="protein sequence ID" value="QFU99024.1"/>
    <property type="molecule type" value="Genomic_DNA"/>
</dbReference>
<evidence type="ECO:0000313" key="2">
    <source>
        <dbReference type="EMBL" id="QFU99024.1"/>
    </source>
</evidence>
<dbReference type="OrthoDB" id="5192391at2"/>
<feature type="domain" description="SAF" evidence="1">
    <location>
        <begin position="56"/>
        <end position="113"/>
    </location>
</feature>
<keyword evidence="3" id="KW-1185">Reference proteome</keyword>
<dbReference type="KEGG" id="lxl:KDY119_02550"/>
<accession>A0A5P9QC68</accession>